<keyword evidence="3" id="KW-1185">Reference proteome</keyword>
<comment type="caution">
    <text evidence="2">The sequence shown here is derived from an EMBL/GenBank/DDBJ whole genome shotgun (WGS) entry which is preliminary data.</text>
</comment>
<evidence type="ECO:0000313" key="2">
    <source>
        <dbReference type="EMBL" id="MDA7417782.1"/>
    </source>
</evidence>
<feature type="domain" description="Glycosyltransferase 2-like" evidence="1">
    <location>
        <begin position="14"/>
        <end position="148"/>
    </location>
</feature>
<dbReference type="RefSeq" id="WP_271429019.1">
    <property type="nucleotide sequence ID" value="NZ_JAQIPB010000007.1"/>
</dbReference>
<dbReference type="CDD" id="cd04196">
    <property type="entry name" value="GT_2_like_d"/>
    <property type="match status" value="1"/>
</dbReference>
<dbReference type="InterPro" id="IPR029044">
    <property type="entry name" value="Nucleotide-diphossugar_trans"/>
</dbReference>
<proteinExistence type="predicted"/>
<accession>A0AAE3T024</accession>
<dbReference type="Gene3D" id="3.90.550.10">
    <property type="entry name" value="Spore Coat Polysaccharide Biosynthesis Protein SpsA, Chain A"/>
    <property type="match status" value="1"/>
</dbReference>
<dbReference type="Pfam" id="PF00535">
    <property type="entry name" value="Glycos_transf_2"/>
    <property type="match status" value="1"/>
</dbReference>
<reference evidence="2" key="1">
    <citation type="submission" date="2023-01" db="EMBL/GenBank/DDBJ databases">
        <title>Xenophilus mangrovi sp. nov., isolated from soil of Mangrove nature reserve.</title>
        <authorList>
            <person name="Xu S."/>
            <person name="Liu Z."/>
            <person name="Xu Y."/>
        </authorList>
    </citation>
    <scope>NUCLEOTIDE SEQUENCE</scope>
    <source>
        <strain evidence="2">YW8</strain>
    </source>
</reference>
<dbReference type="PANTHER" id="PTHR43685:SF2">
    <property type="entry name" value="GLYCOSYLTRANSFERASE 2-LIKE DOMAIN-CONTAINING PROTEIN"/>
    <property type="match status" value="1"/>
</dbReference>
<organism evidence="2 3">
    <name type="scientific">Xenophilus arseniciresistens</name>
    <dbReference type="NCBI Taxonomy" id="1283306"/>
    <lineage>
        <taxon>Bacteria</taxon>
        <taxon>Pseudomonadati</taxon>
        <taxon>Pseudomonadota</taxon>
        <taxon>Betaproteobacteria</taxon>
        <taxon>Burkholderiales</taxon>
        <taxon>Comamonadaceae</taxon>
        <taxon>Xenophilus</taxon>
    </lineage>
</organism>
<evidence type="ECO:0000259" key="1">
    <source>
        <dbReference type="Pfam" id="PF00535"/>
    </source>
</evidence>
<sequence>MTPANPQAAQPTVSVALCTHNGARYLAEQVRSICAQADCLPMEIVLSDDASRDEGVAVVRQTLAAAGLDGRIALTVFENRPALGVVRNFEQAVRACRGELIALCDQDDVWHPGRLARMAAEFAARPDLLLLHSDARLVDGQLQPLGQSLFEGLEARRDEIEAIQRGEALAVLMHRNLVTGATTVFRRALLEVALPFPREWVHDEWLAALAAATGRVDVIDAALIDYRQHGANQIGARRMTLAEKVRKALAPRGDKYARRVVRMQLLQQRLQALGNAVPDAARALVAGKLVHLRFRAGLPAPRLLRAWPVLRHATQGHYARYDRGWQAIVQDLFEG</sequence>
<protein>
    <submittedName>
        <fullName evidence="2">Glycosyltransferase family 2 protein</fullName>
    </submittedName>
</protein>
<dbReference type="SUPFAM" id="SSF53448">
    <property type="entry name" value="Nucleotide-diphospho-sugar transferases"/>
    <property type="match status" value="1"/>
</dbReference>
<gene>
    <name evidence="2" type="ORF">PGB34_15570</name>
</gene>
<dbReference type="InterPro" id="IPR001173">
    <property type="entry name" value="Glyco_trans_2-like"/>
</dbReference>
<dbReference type="AlphaFoldDB" id="A0AAE3T024"/>
<evidence type="ECO:0000313" key="3">
    <source>
        <dbReference type="Proteomes" id="UP001212602"/>
    </source>
</evidence>
<name>A0AAE3T024_9BURK</name>
<dbReference type="Proteomes" id="UP001212602">
    <property type="component" value="Unassembled WGS sequence"/>
</dbReference>
<dbReference type="EMBL" id="JAQIPB010000007">
    <property type="protein sequence ID" value="MDA7417782.1"/>
    <property type="molecule type" value="Genomic_DNA"/>
</dbReference>
<dbReference type="PANTHER" id="PTHR43685">
    <property type="entry name" value="GLYCOSYLTRANSFERASE"/>
    <property type="match status" value="1"/>
</dbReference>
<dbReference type="InterPro" id="IPR050834">
    <property type="entry name" value="Glycosyltransf_2"/>
</dbReference>